<feature type="binding site" evidence="5 6">
    <location>
        <position position="123"/>
    </location>
    <ligand>
        <name>ATP</name>
        <dbReference type="ChEBI" id="CHEBI:30616"/>
    </ligand>
</feature>
<dbReference type="GO" id="GO:0046314">
    <property type="term" value="P:phosphocreatine biosynthetic process"/>
    <property type="evidence" value="ECO:0007669"/>
    <property type="project" value="InterPro"/>
</dbReference>
<dbReference type="Gene3D" id="3.30.590.10">
    <property type="entry name" value="Glutamine synthetase/guanido kinase, catalytic domain"/>
    <property type="match status" value="1"/>
</dbReference>
<dbReference type="CDD" id="cd07930">
    <property type="entry name" value="bacterial_phosphagen_kinase"/>
    <property type="match status" value="1"/>
</dbReference>
<dbReference type="InterPro" id="IPR022415">
    <property type="entry name" value="ATP-guanido_PTrfase_AS"/>
</dbReference>
<dbReference type="AlphaFoldDB" id="A0A538T9R2"/>
<organism evidence="9 10">
    <name type="scientific">Eiseniibacteriota bacterium</name>
    <dbReference type="NCBI Taxonomy" id="2212470"/>
    <lineage>
        <taxon>Bacteria</taxon>
        <taxon>Candidatus Eiseniibacteriota</taxon>
    </lineage>
</organism>
<dbReference type="GO" id="GO:0005615">
    <property type="term" value="C:extracellular space"/>
    <property type="evidence" value="ECO:0007669"/>
    <property type="project" value="TreeGrafter"/>
</dbReference>
<accession>A0A538T9R2</accession>
<dbReference type="InterPro" id="IPR014746">
    <property type="entry name" value="Gln_synth/guanido_kin_cat_dom"/>
</dbReference>
<reference evidence="9 10" key="1">
    <citation type="journal article" date="2019" name="Nat. Microbiol.">
        <title>Mediterranean grassland soil C-N compound turnover is dependent on rainfall and depth, and is mediated by genomically divergent microorganisms.</title>
        <authorList>
            <person name="Diamond S."/>
            <person name="Andeer P.F."/>
            <person name="Li Z."/>
            <person name="Crits-Christoph A."/>
            <person name="Burstein D."/>
            <person name="Anantharaman K."/>
            <person name="Lane K.R."/>
            <person name="Thomas B.C."/>
            <person name="Pan C."/>
            <person name="Northen T.R."/>
            <person name="Banfield J.F."/>
        </authorList>
    </citation>
    <scope>NUCLEOTIDE SEQUENCE [LARGE SCALE GENOMIC DNA]</scope>
    <source>
        <strain evidence="9">WS_6</strain>
    </source>
</reference>
<keyword evidence="4 5" id="KW-0067">ATP-binding</keyword>
<dbReference type="EC" id="2.7.14.1" evidence="5"/>
<dbReference type="GO" id="GO:0005524">
    <property type="term" value="F:ATP binding"/>
    <property type="evidence" value="ECO:0007669"/>
    <property type="project" value="UniProtKB-UniRule"/>
</dbReference>
<dbReference type="InterPro" id="IPR023660">
    <property type="entry name" value="Arg_Kinase"/>
</dbReference>
<evidence type="ECO:0000256" key="6">
    <source>
        <dbReference type="PROSITE-ProRule" id="PRU00843"/>
    </source>
</evidence>
<name>A0A538T9R2_UNCEI</name>
<dbReference type="Pfam" id="PF00217">
    <property type="entry name" value="ATP-gua_Ptrans"/>
    <property type="match status" value="1"/>
</dbReference>
<dbReference type="PANTHER" id="PTHR11547:SF38">
    <property type="entry name" value="ARGININE KINASE 1-RELATED"/>
    <property type="match status" value="1"/>
</dbReference>
<evidence type="ECO:0000259" key="8">
    <source>
        <dbReference type="PROSITE" id="PS51510"/>
    </source>
</evidence>
<comment type="function">
    <text evidence="5">Catalyzes the specific phosphorylation of arginine residues in proteins.</text>
</comment>
<comment type="caution">
    <text evidence="9">The sequence shown here is derived from an EMBL/GenBank/DDBJ whole genome shotgun (WGS) entry which is preliminary data.</text>
</comment>
<feature type="binding site" evidence="5 6">
    <location>
        <position position="89"/>
    </location>
    <ligand>
        <name>ATP</name>
        <dbReference type="ChEBI" id="CHEBI:30616"/>
    </ligand>
</feature>
<evidence type="ECO:0000256" key="3">
    <source>
        <dbReference type="ARBA" id="ARBA00022777"/>
    </source>
</evidence>
<dbReference type="SUPFAM" id="SSF55931">
    <property type="entry name" value="Glutamine synthetase/guanido kinase"/>
    <property type="match status" value="1"/>
</dbReference>
<protein>
    <recommendedName>
        <fullName evidence="5">Protein-arginine kinase</fullName>
        <ecNumber evidence="5">2.7.14.1</ecNumber>
    </recommendedName>
</protein>
<evidence type="ECO:0000313" key="9">
    <source>
        <dbReference type="EMBL" id="TMQ60381.1"/>
    </source>
</evidence>
<feature type="binding site" evidence="6">
    <location>
        <begin position="205"/>
        <end position="210"/>
    </location>
    <ligand>
        <name>ATP</name>
        <dbReference type="ChEBI" id="CHEBI:30616"/>
    </ligand>
</feature>
<dbReference type="NCBIfam" id="NF002194">
    <property type="entry name" value="PRK01059.1-4"/>
    <property type="match status" value="1"/>
</dbReference>
<comment type="catalytic activity">
    <reaction evidence="5">
        <text>L-arginyl-[protein] + ATP = N(omega)-phospho-L-arginyl-[protein] + ADP + H(+)</text>
        <dbReference type="Rhea" id="RHEA:43384"/>
        <dbReference type="Rhea" id="RHEA-COMP:10532"/>
        <dbReference type="Rhea" id="RHEA-COMP:10533"/>
        <dbReference type="ChEBI" id="CHEBI:15378"/>
        <dbReference type="ChEBI" id="CHEBI:29965"/>
        <dbReference type="ChEBI" id="CHEBI:30616"/>
        <dbReference type="ChEBI" id="CHEBI:83226"/>
        <dbReference type="ChEBI" id="CHEBI:456216"/>
        <dbReference type="EC" id="2.7.14.1"/>
    </reaction>
</comment>
<keyword evidence="2 5" id="KW-0547">Nucleotide-binding</keyword>
<feature type="domain" description="Phosphagen kinase C-terminal" evidence="8">
    <location>
        <begin position="23"/>
        <end position="252"/>
    </location>
</feature>
<keyword evidence="3 5" id="KW-0418">Kinase</keyword>
<gene>
    <name evidence="5" type="primary">mcsB</name>
    <name evidence="9" type="ORF">E6K76_01730</name>
</gene>
<sequence length="358" mass="39666">MKLTGLSTSLGRWLDGSGPASDVVLSTRVRLARNLAGVPFTHRAREEQLAMVYSSVLSAVRKTPALTQSLALEMRELTPLDRQFLVERHLISHDLADNGKLRGLLVLPDESISAMVNEEDHLRLQALASGFQLRAAWESVNAIDDELAQDLDYAFSDELGYLTACPTNVGTGMRASVLIHLPSLVLTKQIGRVLQGITQVGLAVRGFYGEGSQIMGNFFQISNQTTLGQNERETIDSLERVTKQIIDSEQRARDELLKDARVQIEDKIWRAYGTLRHSRVISSQEVVNLSSAVRFGVALRIEGLASVQTLNELLVRSQPAHLQITVGRELEQRERNILRAEYIRRLLGEGGSVPVASH</sequence>
<dbReference type="HAMAP" id="MF_00602">
    <property type="entry name" value="Prot_Arg_kinase"/>
    <property type="match status" value="1"/>
</dbReference>
<proteinExistence type="inferred from homology"/>
<evidence type="ECO:0000256" key="4">
    <source>
        <dbReference type="ARBA" id="ARBA00022840"/>
    </source>
</evidence>
<evidence type="ECO:0000256" key="2">
    <source>
        <dbReference type="ARBA" id="ARBA00022741"/>
    </source>
</evidence>
<dbReference type="InterPro" id="IPR022414">
    <property type="entry name" value="ATP-guanido_PTrfase_cat"/>
</dbReference>
<dbReference type="PROSITE" id="PS51510">
    <property type="entry name" value="PHOSPHAGEN_KINASE_C"/>
    <property type="match status" value="1"/>
</dbReference>
<keyword evidence="1 5" id="KW-0808">Transferase</keyword>
<evidence type="ECO:0000256" key="7">
    <source>
        <dbReference type="RuleBase" id="RU000505"/>
    </source>
</evidence>
<comment type="similarity">
    <text evidence="5 6 7">Belongs to the ATP:guanido phosphotransferase family.</text>
</comment>
<feature type="binding site" evidence="6">
    <location>
        <begin position="174"/>
        <end position="178"/>
    </location>
    <ligand>
        <name>ATP</name>
        <dbReference type="ChEBI" id="CHEBI:30616"/>
    </ligand>
</feature>
<dbReference type="PANTHER" id="PTHR11547">
    <property type="entry name" value="ARGININE OR CREATINE KINASE"/>
    <property type="match status" value="1"/>
</dbReference>
<evidence type="ECO:0000256" key="5">
    <source>
        <dbReference type="HAMAP-Rule" id="MF_00602"/>
    </source>
</evidence>
<dbReference type="GO" id="GO:1990424">
    <property type="term" value="F:protein arginine kinase activity"/>
    <property type="evidence" value="ECO:0007669"/>
    <property type="project" value="UniProtKB-EC"/>
</dbReference>
<dbReference type="EMBL" id="VBOW01000014">
    <property type="protein sequence ID" value="TMQ60381.1"/>
    <property type="molecule type" value="Genomic_DNA"/>
</dbReference>
<feature type="binding site" evidence="5 6">
    <location>
        <begin position="26"/>
        <end position="30"/>
    </location>
    <ligand>
        <name>ATP</name>
        <dbReference type="ChEBI" id="CHEBI:30616"/>
    </ligand>
</feature>
<dbReference type="GO" id="GO:0004111">
    <property type="term" value="F:creatine kinase activity"/>
    <property type="evidence" value="ECO:0007669"/>
    <property type="project" value="InterPro"/>
</dbReference>
<dbReference type="PROSITE" id="PS00112">
    <property type="entry name" value="PHOSPHAGEN_KINASE"/>
    <property type="match status" value="1"/>
</dbReference>
<dbReference type="InterPro" id="IPR000749">
    <property type="entry name" value="ATP-guanido_PTrfase"/>
</dbReference>
<dbReference type="Proteomes" id="UP000316852">
    <property type="component" value="Unassembled WGS sequence"/>
</dbReference>
<evidence type="ECO:0000256" key="1">
    <source>
        <dbReference type="ARBA" id="ARBA00022679"/>
    </source>
</evidence>
<evidence type="ECO:0000313" key="10">
    <source>
        <dbReference type="Proteomes" id="UP000316852"/>
    </source>
</evidence>
<comment type="caution">
    <text evidence="5">Lacks conserved residue(s) required for the propagation of feature annotation.</text>
</comment>